<dbReference type="AlphaFoldDB" id="A0A7X0C5W0"/>
<evidence type="ECO:0000256" key="5">
    <source>
        <dbReference type="ARBA" id="ARBA00023239"/>
    </source>
</evidence>
<evidence type="ECO:0000256" key="6">
    <source>
        <dbReference type="ARBA" id="ARBA00055251"/>
    </source>
</evidence>
<dbReference type="GO" id="GO:0016829">
    <property type="term" value="F:lyase activity"/>
    <property type="evidence" value="ECO:0007669"/>
    <property type="project" value="UniProtKB-KW"/>
</dbReference>
<dbReference type="InterPro" id="IPR047586">
    <property type="entry name" value="Cds1"/>
</dbReference>
<dbReference type="Pfam" id="PF00291">
    <property type="entry name" value="PALP"/>
    <property type="match status" value="1"/>
</dbReference>
<dbReference type="HAMAP" id="MF_00868">
    <property type="entry name" value="Cds1"/>
    <property type="match status" value="1"/>
</dbReference>
<keyword evidence="3 7" id="KW-0963">Cytoplasm</keyword>
<evidence type="ECO:0000313" key="9">
    <source>
        <dbReference type="EMBL" id="MBB6347309.1"/>
    </source>
</evidence>
<dbReference type="InterPro" id="IPR001926">
    <property type="entry name" value="TrpB-like_PALP"/>
</dbReference>
<evidence type="ECO:0000256" key="4">
    <source>
        <dbReference type="ARBA" id="ARBA00022898"/>
    </source>
</evidence>
<dbReference type="EC" id="4.4.1.1" evidence="7"/>
<dbReference type="Proteomes" id="UP000583800">
    <property type="component" value="Unassembled WGS sequence"/>
</dbReference>
<accession>A0A7X0C5W0</accession>
<sequence>MTTTVDVPRDTDRHSPTGRRWAGWAVATLEAESGRTADTHLHQVPLPPGWDVLLYLKDESSHPTGSLKHRLARSLFLYAVCNGWLDEDTPVIESSSGSTAISEAYFARLLGLPFIAVVPRNTSAEKIALIQRHGGTCHLVDDPTMADGESRRLAERLGGHYMDQFTYAERATDWRGNNNIAESIFTQLRHEPYPEPRWIIVGAGTGGTSATIGRYLRYRRHPTRLCVVDPENSAYFPSWDTQDPGYRTGRGSRIEGIGRPGVEPSFLPSVIDRMIQVPDAASIAAAEVFHRLTGFFAGPSTGTNLYGALRTVCEMRAAGESGSVVTLWCDQGERYTSSCFAPAWQRAQGLDVATYASLVEKAMTEGVWPDDLPATPSPHDLGVK</sequence>
<dbReference type="GO" id="GO:0016740">
    <property type="term" value="F:transferase activity"/>
    <property type="evidence" value="ECO:0007669"/>
    <property type="project" value="UniProtKB-KW"/>
</dbReference>
<keyword evidence="10" id="KW-1185">Reference proteome</keyword>
<comment type="cofactor">
    <cofactor evidence="1 7">
        <name>pyridoxal 5'-phosphate</name>
        <dbReference type="ChEBI" id="CHEBI:597326"/>
    </cofactor>
</comment>
<reference evidence="9 10" key="1">
    <citation type="submission" date="2020-08" db="EMBL/GenBank/DDBJ databases">
        <title>Sequencing the genomes of 1000 actinobacteria strains.</title>
        <authorList>
            <person name="Klenk H.-P."/>
        </authorList>
    </citation>
    <scope>NUCLEOTIDE SEQUENCE [LARGE SCALE GENOMIC DNA]</scope>
    <source>
        <strain evidence="9 10">DSM 45913</strain>
    </source>
</reference>
<evidence type="ECO:0000256" key="3">
    <source>
        <dbReference type="ARBA" id="ARBA00022490"/>
    </source>
</evidence>
<keyword evidence="9" id="KW-0808">Transferase</keyword>
<comment type="subcellular location">
    <subcellularLocation>
        <location evidence="2">Cytoplasm</location>
    </subcellularLocation>
</comment>
<comment type="function">
    <text evidence="6">A cysteine desulfhydrase that generates hydrogen sulfide, H(2)S. The H(2)S produced by this enzyme stimulates respiration in M.tuberculosis, mediated primarily via cytochrome bd with a lesser contribution from cytochrome bc1/aa3. H(2)S modulates the balance between respiration and glycolysis, and also contributes to redox homeostasis. Probably eliminates toxic levels of Cys (which can induce oxidative stress).</text>
</comment>
<dbReference type="FunFam" id="3.40.50.1100:FF:000015">
    <property type="entry name" value="Cysteine synthase B"/>
    <property type="match status" value="1"/>
</dbReference>
<keyword evidence="4 7" id="KW-0663">Pyridoxal phosphate</keyword>
<evidence type="ECO:0000256" key="1">
    <source>
        <dbReference type="ARBA" id="ARBA00001933"/>
    </source>
</evidence>
<gene>
    <name evidence="7" type="primary">cds1</name>
    <name evidence="9" type="ORF">FHU36_003854</name>
</gene>
<comment type="caution">
    <text evidence="9">The sequence shown here is derived from an EMBL/GenBank/DDBJ whole genome shotgun (WGS) entry which is preliminary data.</text>
</comment>
<dbReference type="PANTHER" id="PTHR10314">
    <property type="entry name" value="CYSTATHIONINE BETA-SYNTHASE"/>
    <property type="match status" value="1"/>
</dbReference>
<dbReference type="GO" id="GO:0019450">
    <property type="term" value="P:L-cysteine catabolic process to pyruvate"/>
    <property type="evidence" value="ECO:0007669"/>
    <property type="project" value="UniProtKB-UniRule"/>
</dbReference>
<name>A0A7X0C5W0_9ACTN</name>
<comment type="similarity">
    <text evidence="7">Belongs to the cysteine synthase/cystathionine beta-synthase family. Cds1 subfamily.</text>
</comment>
<evidence type="ECO:0000256" key="7">
    <source>
        <dbReference type="HAMAP-Rule" id="MF_00868"/>
    </source>
</evidence>
<dbReference type="EMBL" id="JACHJB010000002">
    <property type="protein sequence ID" value="MBB6347309.1"/>
    <property type="molecule type" value="Genomic_DNA"/>
</dbReference>
<feature type="modified residue" description="N6-(pyridoxal phosphate)lysine" evidence="7">
    <location>
        <position position="68"/>
    </location>
</feature>
<dbReference type="InterPro" id="IPR050214">
    <property type="entry name" value="Cys_Synth/Cystath_Beta-Synth"/>
</dbReference>
<dbReference type="RefSeq" id="WP_185085274.1">
    <property type="nucleotide sequence ID" value="NZ_JACHJB010000002.1"/>
</dbReference>
<evidence type="ECO:0000256" key="2">
    <source>
        <dbReference type="ARBA" id="ARBA00004496"/>
    </source>
</evidence>
<comment type="function">
    <text evidence="7">A cysteine desulfhydrase that generates hydrogen sulfide, H(2)S. The H(2)S produced by this enzyme modulates the balance between respiration and glycolysis, and contributes to redox homeostasis. Probably eliminates toxic levels of Cys (which can induce oxidative stress).</text>
</comment>
<feature type="domain" description="Tryptophan synthase beta chain-like PALP" evidence="8">
    <location>
        <begin position="49"/>
        <end position="330"/>
    </location>
</feature>
<dbReference type="Gene3D" id="3.40.50.1100">
    <property type="match status" value="2"/>
</dbReference>
<dbReference type="SUPFAM" id="SSF53686">
    <property type="entry name" value="Tryptophan synthase beta subunit-like PLP-dependent enzymes"/>
    <property type="match status" value="1"/>
</dbReference>
<dbReference type="GO" id="GO:0030170">
    <property type="term" value="F:pyridoxal phosphate binding"/>
    <property type="evidence" value="ECO:0007669"/>
    <property type="project" value="UniProtKB-UniRule"/>
</dbReference>
<comment type="catalytic activity">
    <reaction evidence="7">
        <text>L-cysteine + H2O = hydrogen sulfide + pyruvate + NH4(+) + H(+)</text>
        <dbReference type="Rhea" id="RHEA:24931"/>
        <dbReference type="ChEBI" id="CHEBI:15361"/>
        <dbReference type="ChEBI" id="CHEBI:15377"/>
        <dbReference type="ChEBI" id="CHEBI:15378"/>
        <dbReference type="ChEBI" id="CHEBI:28938"/>
        <dbReference type="ChEBI" id="CHEBI:29919"/>
        <dbReference type="ChEBI" id="CHEBI:35235"/>
        <dbReference type="EC" id="4.4.1.1"/>
    </reaction>
</comment>
<protein>
    <recommendedName>
        <fullName evidence="7">L-cysteine desulfhydrase Cds1</fullName>
        <ecNumber evidence="7">4.4.1.1</ecNumber>
    </recommendedName>
</protein>
<proteinExistence type="inferred from homology"/>
<organism evidence="9 10">
    <name type="scientific">Nonomuraea muscovyensis</name>
    <dbReference type="NCBI Taxonomy" id="1124761"/>
    <lineage>
        <taxon>Bacteria</taxon>
        <taxon>Bacillati</taxon>
        <taxon>Actinomycetota</taxon>
        <taxon>Actinomycetes</taxon>
        <taxon>Streptosporangiales</taxon>
        <taxon>Streptosporangiaceae</taxon>
        <taxon>Nonomuraea</taxon>
    </lineage>
</organism>
<evidence type="ECO:0000259" key="8">
    <source>
        <dbReference type="Pfam" id="PF00291"/>
    </source>
</evidence>
<dbReference type="InterPro" id="IPR036052">
    <property type="entry name" value="TrpB-like_PALP_sf"/>
</dbReference>
<dbReference type="GO" id="GO:0005737">
    <property type="term" value="C:cytoplasm"/>
    <property type="evidence" value="ECO:0007669"/>
    <property type="project" value="UniProtKB-SubCell"/>
</dbReference>
<keyword evidence="5 7" id="KW-0456">Lyase</keyword>
<evidence type="ECO:0000313" key="10">
    <source>
        <dbReference type="Proteomes" id="UP000583800"/>
    </source>
</evidence>